<dbReference type="EMBL" id="ML977335">
    <property type="protein sequence ID" value="KAF2111198.1"/>
    <property type="molecule type" value="Genomic_DNA"/>
</dbReference>
<dbReference type="GO" id="GO:0016651">
    <property type="term" value="F:oxidoreductase activity, acting on NAD(P)H"/>
    <property type="evidence" value="ECO:0007669"/>
    <property type="project" value="InterPro"/>
</dbReference>
<dbReference type="InterPro" id="IPR020843">
    <property type="entry name" value="ER"/>
</dbReference>
<feature type="domain" description="Enoyl reductase (ER)" evidence="6">
    <location>
        <begin position="8"/>
        <end position="350"/>
    </location>
</feature>
<sequence length="353" mass="37908">MHRSIRQGKDGNLVIQDCTPVAPLESDMILVRTLCVAINPNDYKMADNFPTPGLAVGCDFAGTVVALGSSITPRTHNLSVGDKVAGAVHGSNTLRPDVGAFGEYVTAYADCVFRMPEDMDWESAAAIGGAAPGTIGLALVESLQIPGHPENPTGTPFFVLIYGGSTSNGTLASQLLKLAGARCIATCSSRNFDLVKSYGVEAVFDYASPTWVADVRAYTKNNLRYALDIITDTKSITSCYAVLGRLGGRYTGLEMIPDEVSAGLRKTVKCDWVMGLSMSGEMIDLPGGYSCEARPERRAFGKEWFQTIERLVHAGKLRPHPPRGLEGGFQGILEGVDMLRQHRVSGQKLVCML</sequence>
<protein>
    <submittedName>
        <fullName evidence="7">Zinc binding enoyl reductase</fullName>
    </submittedName>
</protein>
<organism evidence="7 8">
    <name type="scientific">Lophiotrema nucula</name>
    <dbReference type="NCBI Taxonomy" id="690887"/>
    <lineage>
        <taxon>Eukaryota</taxon>
        <taxon>Fungi</taxon>
        <taxon>Dikarya</taxon>
        <taxon>Ascomycota</taxon>
        <taxon>Pezizomycotina</taxon>
        <taxon>Dothideomycetes</taxon>
        <taxon>Pleosporomycetidae</taxon>
        <taxon>Pleosporales</taxon>
        <taxon>Lophiotremataceae</taxon>
        <taxon>Lophiotrema</taxon>
    </lineage>
</organism>
<keyword evidence="3" id="KW-0547">Nucleotide-binding</keyword>
<keyword evidence="8" id="KW-1185">Reference proteome</keyword>
<keyword evidence="5" id="KW-0560">Oxidoreductase</keyword>
<dbReference type="Proteomes" id="UP000799770">
    <property type="component" value="Unassembled WGS sequence"/>
</dbReference>
<accession>A0A6A5YYK4</accession>
<evidence type="ECO:0000256" key="5">
    <source>
        <dbReference type="ARBA" id="ARBA00023002"/>
    </source>
</evidence>
<keyword evidence="4" id="KW-0521">NADP</keyword>
<evidence type="ECO:0000259" key="6">
    <source>
        <dbReference type="SMART" id="SM00829"/>
    </source>
</evidence>
<comment type="subunit">
    <text evidence="2">Monomer.</text>
</comment>
<evidence type="ECO:0000256" key="4">
    <source>
        <dbReference type="ARBA" id="ARBA00022857"/>
    </source>
</evidence>
<comment type="similarity">
    <text evidence="1">Belongs to the zinc-containing alcohol dehydrogenase family.</text>
</comment>
<dbReference type="SUPFAM" id="SSF50129">
    <property type="entry name" value="GroES-like"/>
    <property type="match status" value="1"/>
</dbReference>
<dbReference type="PANTHER" id="PTHR45348">
    <property type="entry name" value="HYPOTHETICAL OXIDOREDUCTASE (EUROFUNG)"/>
    <property type="match status" value="1"/>
</dbReference>
<dbReference type="InterPro" id="IPR047122">
    <property type="entry name" value="Trans-enoyl_RdTase-like"/>
</dbReference>
<dbReference type="InterPro" id="IPR036291">
    <property type="entry name" value="NAD(P)-bd_dom_sf"/>
</dbReference>
<dbReference type="Gene3D" id="3.40.50.720">
    <property type="entry name" value="NAD(P)-binding Rossmann-like Domain"/>
    <property type="match status" value="1"/>
</dbReference>
<dbReference type="Gene3D" id="3.90.180.10">
    <property type="entry name" value="Medium-chain alcohol dehydrogenases, catalytic domain"/>
    <property type="match status" value="1"/>
</dbReference>
<name>A0A6A5YYK4_9PLEO</name>
<dbReference type="Pfam" id="PF00107">
    <property type="entry name" value="ADH_zinc_N"/>
    <property type="match status" value="1"/>
</dbReference>
<reference evidence="7" key="1">
    <citation type="journal article" date="2020" name="Stud. Mycol.">
        <title>101 Dothideomycetes genomes: a test case for predicting lifestyles and emergence of pathogens.</title>
        <authorList>
            <person name="Haridas S."/>
            <person name="Albert R."/>
            <person name="Binder M."/>
            <person name="Bloem J."/>
            <person name="Labutti K."/>
            <person name="Salamov A."/>
            <person name="Andreopoulos B."/>
            <person name="Baker S."/>
            <person name="Barry K."/>
            <person name="Bills G."/>
            <person name="Bluhm B."/>
            <person name="Cannon C."/>
            <person name="Castanera R."/>
            <person name="Culley D."/>
            <person name="Daum C."/>
            <person name="Ezra D."/>
            <person name="Gonzalez J."/>
            <person name="Henrissat B."/>
            <person name="Kuo A."/>
            <person name="Liang C."/>
            <person name="Lipzen A."/>
            <person name="Lutzoni F."/>
            <person name="Magnuson J."/>
            <person name="Mondo S."/>
            <person name="Nolan M."/>
            <person name="Ohm R."/>
            <person name="Pangilinan J."/>
            <person name="Park H.-J."/>
            <person name="Ramirez L."/>
            <person name="Alfaro M."/>
            <person name="Sun H."/>
            <person name="Tritt A."/>
            <person name="Yoshinaga Y."/>
            <person name="Zwiers L.-H."/>
            <person name="Turgeon B."/>
            <person name="Goodwin S."/>
            <person name="Spatafora J."/>
            <person name="Crous P."/>
            <person name="Grigoriev I."/>
        </authorList>
    </citation>
    <scope>NUCLEOTIDE SEQUENCE</scope>
    <source>
        <strain evidence="7">CBS 627.86</strain>
    </source>
</reference>
<evidence type="ECO:0000256" key="1">
    <source>
        <dbReference type="ARBA" id="ARBA00008072"/>
    </source>
</evidence>
<evidence type="ECO:0000313" key="8">
    <source>
        <dbReference type="Proteomes" id="UP000799770"/>
    </source>
</evidence>
<dbReference type="PANTHER" id="PTHR45348:SF1">
    <property type="entry name" value="TRANS-ENOYL REDUCTASE STHE"/>
    <property type="match status" value="1"/>
</dbReference>
<dbReference type="SUPFAM" id="SSF51735">
    <property type="entry name" value="NAD(P)-binding Rossmann-fold domains"/>
    <property type="match status" value="1"/>
</dbReference>
<dbReference type="CDD" id="cd08249">
    <property type="entry name" value="enoyl_reductase_like"/>
    <property type="match status" value="1"/>
</dbReference>
<dbReference type="InterPro" id="IPR013149">
    <property type="entry name" value="ADH-like_C"/>
</dbReference>
<dbReference type="SMART" id="SM00829">
    <property type="entry name" value="PKS_ER"/>
    <property type="match status" value="1"/>
</dbReference>
<dbReference type="AlphaFoldDB" id="A0A6A5YYK4"/>
<proteinExistence type="inferred from homology"/>
<gene>
    <name evidence="7" type="ORF">BDV96DRAFT_499923</name>
</gene>
<dbReference type="OrthoDB" id="48317at2759"/>
<evidence type="ECO:0000256" key="3">
    <source>
        <dbReference type="ARBA" id="ARBA00022741"/>
    </source>
</evidence>
<dbReference type="InterPro" id="IPR013154">
    <property type="entry name" value="ADH-like_N"/>
</dbReference>
<dbReference type="InterPro" id="IPR011032">
    <property type="entry name" value="GroES-like_sf"/>
</dbReference>
<dbReference type="GO" id="GO:0000166">
    <property type="term" value="F:nucleotide binding"/>
    <property type="evidence" value="ECO:0007669"/>
    <property type="project" value="UniProtKB-KW"/>
</dbReference>
<evidence type="ECO:0000313" key="7">
    <source>
        <dbReference type="EMBL" id="KAF2111198.1"/>
    </source>
</evidence>
<evidence type="ECO:0000256" key="2">
    <source>
        <dbReference type="ARBA" id="ARBA00011245"/>
    </source>
</evidence>
<dbReference type="Pfam" id="PF08240">
    <property type="entry name" value="ADH_N"/>
    <property type="match status" value="1"/>
</dbReference>